<dbReference type="InterPro" id="IPR006076">
    <property type="entry name" value="FAD-dep_OxRdtase"/>
</dbReference>
<dbReference type="Gene3D" id="3.50.50.60">
    <property type="entry name" value="FAD/NAD(P)-binding domain"/>
    <property type="match status" value="1"/>
</dbReference>
<evidence type="ECO:0000259" key="1">
    <source>
        <dbReference type="Pfam" id="PF01266"/>
    </source>
</evidence>
<feature type="domain" description="FAD dependent oxidoreductase" evidence="1">
    <location>
        <begin position="40"/>
        <end position="415"/>
    </location>
</feature>
<dbReference type="Gene3D" id="3.30.9.10">
    <property type="entry name" value="D-Amino Acid Oxidase, subunit A, domain 2"/>
    <property type="match status" value="1"/>
</dbReference>
<protein>
    <submittedName>
        <fullName evidence="2">FAD dependent oxidoreductase</fullName>
    </submittedName>
</protein>
<evidence type="ECO:0000313" key="3">
    <source>
        <dbReference type="Proteomes" id="UP000799778"/>
    </source>
</evidence>
<dbReference type="Proteomes" id="UP000799778">
    <property type="component" value="Unassembled WGS sequence"/>
</dbReference>
<reference evidence="2" key="1">
    <citation type="journal article" date="2020" name="Stud. Mycol.">
        <title>101 Dothideomycetes genomes: a test case for predicting lifestyles and emergence of pathogens.</title>
        <authorList>
            <person name="Haridas S."/>
            <person name="Albert R."/>
            <person name="Binder M."/>
            <person name="Bloem J."/>
            <person name="Labutti K."/>
            <person name="Salamov A."/>
            <person name="Andreopoulos B."/>
            <person name="Baker S."/>
            <person name="Barry K."/>
            <person name="Bills G."/>
            <person name="Bluhm B."/>
            <person name="Cannon C."/>
            <person name="Castanera R."/>
            <person name="Culley D."/>
            <person name="Daum C."/>
            <person name="Ezra D."/>
            <person name="Gonzalez J."/>
            <person name="Henrissat B."/>
            <person name="Kuo A."/>
            <person name="Liang C."/>
            <person name="Lipzen A."/>
            <person name="Lutzoni F."/>
            <person name="Magnuson J."/>
            <person name="Mondo S."/>
            <person name="Nolan M."/>
            <person name="Ohm R."/>
            <person name="Pangilinan J."/>
            <person name="Park H.-J."/>
            <person name="Ramirez L."/>
            <person name="Alfaro M."/>
            <person name="Sun H."/>
            <person name="Tritt A."/>
            <person name="Yoshinaga Y."/>
            <person name="Zwiers L.-H."/>
            <person name="Turgeon B."/>
            <person name="Goodwin S."/>
            <person name="Spatafora J."/>
            <person name="Crous P."/>
            <person name="Grigoriev I."/>
        </authorList>
    </citation>
    <scope>NUCLEOTIDE SEQUENCE</scope>
    <source>
        <strain evidence="2">CBS 175.79</strain>
    </source>
</reference>
<dbReference type="PANTHER" id="PTHR13847:SF129">
    <property type="entry name" value="FAD DEPENDENT OXIDOREDUCTASE"/>
    <property type="match status" value="1"/>
</dbReference>
<sequence length="467" mass="50955">MRIASANIPTPESTQSFWHSEPNEFLLGHRTTDALPSEADIVIVGSGITGSSAARYLAEDKRCKGRSIVLLEAREACWGATGRNGGHCQPLLVSRGADVAAFEIKNVDAVKSYIDEHNVACEWRTLPACHSYWTEDILEEAEKEIEYLKKVAPEVAATIEVIKDKDQIRKHRVNPDCAGLTITQGAASLWPYKLVAHVLEKLVKDGKLNLQTLTPVTKVTSAEGKHTLHTERGLISAKTVILATNGYTSALLPQFADLIVPARGEMSSLLPPKNSTRLAESHGMFGPFDQPVNDDYLIQRPFEDVPNPAGHLMFGGGRGTALYPRVGVSDDTVIDEGSAAYLREGLLKLLELDGETEGLKELKATHEWTGIMGYSRDNFPWVGELPDRQGLWLCGGYTGHGMPNGTLCGKAIAEMVLAEAAGEDVSLLQEELVKKGDLPKNYILTKERMAQARLLPTVKGVRVNDLV</sequence>
<dbReference type="InterPro" id="IPR036188">
    <property type="entry name" value="FAD/NAD-bd_sf"/>
</dbReference>
<keyword evidence="3" id="KW-1185">Reference proteome</keyword>
<accession>A0A6A5XRW9</accession>
<dbReference type="Pfam" id="PF01266">
    <property type="entry name" value="DAO"/>
    <property type="match status" value="1"/>
</dbReference>
<evidence type="ECO:0000313" key="2">
    <source>
        <dbReference type="EMBL" id="KAF2015587.1"/>
    </source>
</evidence>
<dbReference type="AlphaFoldDB" id="A0A6A5XRW9"/>
<dbReference type="GeneID" id="54283273"/>
<dbReference type="OrthoDB" id="429143at2759"/>
<gene>
    <name evidence="2" type="ORF">BU24DRAFT_408792</name>
</gene>
<dbReference type="RefSeq" id="XP_033383926.1">
    <property type="nucleotide sequence ID" value="XM_033525876.1"/>
</dbReference>
<name>A0A6A5XRW9_9PLEO</name>
<dbReference type="SUPFAM" id="SSF51905">
    <property type="entry name" value="FAD/NAD(P)-binding domain"/>
    <property type="match status" value="1"/>
</dbReference>
<proteinExistence type="predicted"/>
<dbReference type="GO" id="GO:0005737">
    <property type="term" value="C:cytoplasm"/>
    <property type="evidence" value="ECO:0007669"/>
    <property type="project" value="TreeGrafter"/>
</dbReference>
<dbReference type="EMBL" id="ML978069">
    <property type="protein sequence ID" value="KAF2015587.1"/>
    <property type="molecule type" value="Genomic_DNA"/>
</dbReference>
<dbReference type="PANTHER" id="PTHR13847">
    <property type="entry name" value="SARCOSINE DEHYDROGENASE-RELATED"/>
    <property type="match status" value="1"/>
</dbReference>
<organism evidence="2 3">
    <name type="scientific">Aaosphaeria arxii CBS 175.79</name>
    <dbReference type="NCBI Taxonomy" id="1450172"/>
    <lineage>
        <taxon>Eukaryota</taxon>
        <taxon>Fungi</taxon>
        <taxon>Dikarya</taxon>
        <taxon>Ascomycota</taxon>
        <taxon>Pezizomycotina</taxon>
        <taxon>Dothideomycetes</taxon>
        <taxon>Pleosporomycetidae</taxon>
        <taxon>Pleosporales</taxon>
        <taxon>Pleosporales incertae sedis</taxon>
        <taxon>Aaosphaeria</taxon>
    </lineage>
</organism>